<dbReference type="Proteomes" id="UP000183649">
    <property type="component" value="Unassembled WGS sequence"/>
</dbReference>
<reference evidence="2" key="1">
    <citation type="submission" date="2015-08" db="EMBL/GenBank/DDBJ databases">
        <authorList>
            <person name="Varghese N."/>
        </authorList>
    </citation>
    <scope>NUCLEOTIDE SEQUENCE [LARGE SCALE GENOMIC DNA]</scope>
    <source>
        <strain evidence="2">DSM 18181</strain>
    </source>
</reference>
<protein>
    <submittedName>
        <fullName evidence="1">Uncharacterized protein</fullName>
    </submittedName>
</protein>
<dbReference type="EMBL" id="CYHF01000017">
    <property type="protein sequence ID" value="CUB00786.1"/>
    <property type="molecule type" value="Genomic_DNA"/>
</dbReference>
<name>A0A0K6ICF2_9BURK</name>
<gene>
    <name evidence="1" type="ORF">Ga0061069_11715</name>
</gene>
<keyword evidence="2" id="KW-1185">Reference proteome</keyword>
<sequence length="55" mass="6120">MKCHVCKESTLVMTERQGIEIDDCRNTAAFGSIAASLTRSSSETTNRRRPAHHSK</sequence>
<proteinExistence type="predicted"/>
<evidence type="ECO:0000313" key="1">
    <source>
        <dbReference type="EMBL" id="CUB00786.1"/>
    </source>
</evidence>
<organism evidence="1 2">
    <name type="scientific">Thiomonas bhubaneswarensis</name>
    <dbReference type="NCBI Taxonomy" id="339866"/>
    <lineage>
        <taxon>Bacteria</taxon>
        <taxon>Pseudomonadati</taxon>
        <taxon>Pseudomonadota</taxon>
        <taxon>Betaproteobacteria</taxon>
        <taxon>Burkholderiales</taxon>
        <taxon>Thiomonas</taxon>
    </lineage>
</organism>
<accession>A0A0K6ICF2</accession>
<dbReference type="AlphaFoldDB" id="A0A0K6ICF2"/>
<dbReference type="STRING" id="339866.GCA_001418255_03023"/>
<evidence type="ECO:0000313" key="2">
    <source>
        <dbReference type="Proteomes" id="UP000183649"/>
    </source>
</evidence>